<evidence type="ECO:0000313" key="9">
    <source>
        <dbReference type="Proteomes" id="UP001257739"/>
    </source>
</evidence>
<protein>
    <recommendedName>
        <fullName evidence="10">Sugar phosphotransferase</fullName>
    </recommendedName>
</protein>
<dbReference type="Pfam" id="PF17102">
    <property type="entry name" value="Stealth_CR3"/>
    <property type="match status" value="1"/>
</dbReference>
<comment type="caution">
    <text evidence="8">The sequence shown here is derived from an EMBL/GenBank/DDBJ whole genome shotgun (WGS) entry which is preliminary data.</text>
</comment>
<evidence type="ECO:0000313" key="8">
    <source>
        <dbReference type="EMBL" id="MDR7086581.1"/>
    </source>
</evidence>
<keyword evidence="9" id="KW-1185">Reference proteome</keyword>
<evidence type="ECO:0000259" key="7">
    <source>
        <dbReference type="Pfam" id="PF17103"/>
    </source>
</evidence>
<dbReference type="Proteomes" id="UP001257739">
    <property type="component" value="Unassembled WGS sequence"/>
</dbReference>
<sequence>MTKTDAYAESSGLVRIYRSLLSANTRARIDRRVPLRLRFAVKRIAGLGRVVPTPARVAFAVASRAHRSFYRGEGRALALDGVRHVAALADTAQSPLESRRKNLLTVLGALEAAGIDHFCVRGLKDTTSTVAVASDDWAAVTSLLSQLASDTTGYLALVYGDAEPVEVRGRPGYRRLIARRAHAAAAVRVAWFRTDSTGRAVYGERYSCEIQRWERSDGGRLTAPLRNAVAPFVSDQHEAVLASDSLFTRLAPADRNPLPDVRTRIEFTDGRPDDVLFPIDVVFTWVDGADAEWQRKRAEHSPDSYHEESANETRYRSRDELKYALRSIEMNAPWVRNIYVVTDDQRPSWLDESVPGLTLVDHRDIFSDTSVLPTFNSHAIETQLHHIEGLSEHFIYFNDDMMLGAEVIPQHFFHANGITKFFLSPVNEPQGDPTADDVPVTIAAKNNRRLLKQHFGTSLTQKMKHVPYALRKSVLEEIEAKFSDEIRVTMGNKARSRDDISLLSSFYQHYAFSTGRAVPGRIRYSYLDLRKGDARRTMGLLLAMRDQQAFCANATSVGEQEVTAEELREFLESYFPVPSRFER</sequence>
<dbReference type="Pfam" id="PF17101">
    <property type="entry name" value="Stealth_CR1"/>
    <property type="match status" value="1"/>
</dbReference>
<evidence type="ECO:0000256" key="1">
    <source>
        <dbReference type="ARBA" id="ARBA00007583"/>
    </source>
</evidence>
<organism evidence="8 9">
    <name type="scientific">Aeromicrobium panaciterrae</name>
    <dbReference type="NCBI Taxonomy" id="363861"/>
    <lineage>
        <taxon>Bacteria</taxon>
        <taxon>Bacillati</taxon>
        <taxon>Actinomycetota</taxon>
        <taxon>Actinomycetes</taxon>
        <taxon>Propionibacteriales</taxon>
        <taxon>Nocardioidaceae</taxon>
        <taxon>Aeromicrobium</taxon>
    </lineage>
</organism>
<feature type="domain" description="Stealth protein CR1 conserved region 1" evidence="5">
    <location>
        <begin position="277"/>
        <end position="299"/>
    </location>
</feature>
<dbReference type="InterPro" id="IPR031356">
    <property type="entry name" value="Stealth_CR4"/>
</dbReference>
<dbReference type="InterPro" id="IPR047141">
    <property type="entry name" value="Stealth"/>
</dbReference>
<proteinExistence type="inferred from homology"/>
<feature type="domain" description="Stealth protein CR4 conserved region 4" evidence="7">
    <location>
        <begin position="541"/>
        <end position="583"/>
    </location>
</feature>
<feature type="domain" description="Stealth protein CR2 conserved region 2" evidence="4">
    <location>
        <begin position="314"/>
        <end position="420"/>
    </location>
</feature>
<dbReference type="PANTHER" id="PTHR24045">
    <property type="match status" value="1"/>
</dbReference>
<dbReference type="Pfam" id="PF17103">
    <property type="entry name" value="Stealth_CR4"/>
    <property type="match status" value="1"/>
</dbReference>
<accession>A0ABU1UN23</accession>
<evidence type="ECO:0000256" key="3">
    <source>
        <dbReference type="ARBA" id="ARBA00023169"/>
    </source>
</evidence>
<gene>
    <name evidence="8" type="ORF">J2X11_001420</name>
</gene>
<dbReference type="EMBL" id="JAVDWH010000001">
    <property type="protein sequence ID" value="MDR7086581.1"/>
    <property type="molecule type" value="Genomic_DNA"/>
</dbReference>
<evidence type="ECO:0008006" key="10">
    <source>
        <dbReference type="Google" id="ProtNLM"/>
    </source>
</evidence>
<keyword evidence="2" id="KW-0808">Transferase</keyword>
<dbReference type="InterPro" id="IPR021520">
    <property type="entry name" value="Stealth_CR2"/>
</dbReference>
<evidence type="ECO:0000259" key="6">
    <source>
        <dbReference type="Pfam" id="PF17102"/>
    </source>
</evidence>
<name>A0ABU1UN23_9ACTN</name>
<dbReference type="InterPro" id="IPR031357">
    <property type="entry name" value="Stealth_CR3"/>
</dbReference>
<dbReference type="InterPro" id="IPR031358">
    <property type="entry name" value="Stealth_CR1"/>
</dbReference>
<evidence type="ECO:0000256" key="2">
    <source>
        <dbReference type="ARBA" id="ARBA00022679"/>
    </source>
</evidence>
<dbReference type="PANTHER" id="PTHR24045:SF0">
    <property type="entry name" value="N-ACETYLGLUCOSAMINE-1-PHOSPHOTRANSFERASE SUBUNITS ALPHA_BETA"/>
    <property type="match status" value="1"/>
</dbReference>
<reference evidence="8 9" key="1">
    <citation type="submission" date="2023-07" db="EMBL/GenBank/DDBJ databases">
        <title>Sorghum-associated microbial communities from plants grown in Nebraska, USA.</title>
        <authorList>
            <person name="Schachtman D."/>
        </authorList>
    </citation>
    <scope>NUCLEOTIDE SEQUENCE [LARGE SCALE GENOMIC DNA]</scope>
    <source>
        <strain evidence="8 9">BE248</strain>
    </source>
</reference>
<dbReference type="RefSeq" id="WP_309968683.1">
    <property type="nucleotide sequence ID" value="NZ_JAVDWH010000001.1"/>
</dbReference>
<keyword evidence="3" id="KW-0270">Exopolysaccharide synthesis</keyword>
<comment type="similarity">
    <text evidence="1">Belongs to the stealth family.</text>
</comment>
<evidence type="ECO:0000259" key="4">
    <source>
        <dbReference type="Pfam" id="PF11380"/>
    </source>
</evidence>
<evidence type="ECO:0000259" key="5">
    <source>
        <dbReference type="Pfam" id="PF17101"/>
    </source>
</evidence>
<feature type="domain" description="Stealth protein CR3 conserved region 3" evidence="6">
    <location>
        <begin position="464"/>
        <end position="511"/>
    </location>
</feature>
<dbReference type="Pfam" id="PF11380">
    <property type="entry name" value="Stealth_CR2"/>
    <property type="match status" value="1"/>
</dbReference>